<dbReference type="SUPFAM" id="SSF69318">
    <property type="entry name" value="Integrin alpha N-terminal domain"/>
    <property type="match status" value="1"/>
</dbReference>
<gene>
    <name evidence="2" type="ORF">Pla133_21590</name>
</gene>
<dbReference type="Proteomes" id="UP000316921">
    <property type="component" value="Chromosome"/>
</dbReference>
<evidence type="ECO:0000256" key="1">
    <source>
        <dbReference type="ARBA" id="ARBA00022729"/>
    </source>
</evidence>
<protein>
    <submittedName>
        <fullName evidence="2">FG-GAP repeat protein</fullName>
    </submittedName>
</protein>
<dbReference type="InterPro" id="IPR028994">
    <property type="entry name" value="Integrin_alpha_N"/>
</dbReference>
<proteinExistence type="predicted"/>
<dbReference type="PANTHER" id="PTHR44103">
    <property type="entry name" value="PROPROTEIN CONVERTASE P"/>
    <property type="match status" value="1"/>
</dbReference>
<accession>A0A518BJC9</accession>
<name>A0A518BJC9_9BACT</name>
<sequence>MDVNGDGLVDLLSGSFRQREGDHRFGLFWVMAGVEGGGFRAPEVLEGSDGQPLVIGSPDATSSERSCTRPTAVDLNGDGWPDIVSGNSAGTFHVFAGEGPGRFSPRSHELRRTGGSRVAVSSKSDPFFIDWDGDGDQDLVSGSSRGVYLFLNEGDVHAPVFGQPRTLVEGVLPEHSPDPPRFGDAHLRAPEQNLRVWAGDLDGDGLVDLLVGDKATVTYPAEGLDEATAATRLAQWNARSQALQRRTVTPELTQEAFQAAWDALWAERAEIVEGSGAGFVWMYLQRPAQPTRRAPASPGPDAGGPH</sequence>
<keyword evidence="3" id="KW-1185">Reference proteome</keyword>
<dbReference type="KEGG" id="pbap:Pla133_21590"/>
<organism evidence="2 3">
    <name type="scientific">Engelhardtia mirabilis</name>
    <dbReference type="NCBI Taxonomy" id="2528011"/>
    <lineage>
        <taxon>Bacteria</taxon>
        <taxon>Pseudomonadati</taxon>
        <taxon>Planctomycetota</taxon>
        <taxon>Planctomycetia</taxon>
        <taxon>Planctomycetia incertae sedis</taxon>
        <taxon>Engelhardtia</taxon>
    </lineage>
</organism>
<keyword evidence="1" id="KW-0732">Signal</keyword>
<dbReference type="AlphaFoldDB" id="A0A518BJC9"/>
<dbReference type="Pfam" id="PF13517">
    <property type="entry name" value="FG-GAP_3"/>
    <property type="match status" value="1"/>
</dbReference>
<dbReference type="Gene3D" id="2.130.10.130">
    <property type="entry name" value="Integrin alpha, N-terminal"/>
    <property type="match status" value="1"/>
</dbReference>
<reference evidence="2 3" key="1">
    <citation type="submission" date="2019-02" db="EMBL/GenBank/DDBJ databases">
        <title>Deep-cultivation of Planctomycetes and their phenomic and genomic characterization uncovers novel biology.</title>
        <authorList>
            <person name="Wiegand S."/>
            <person name="Jogler M."/>
            <person name="Boedeker C."/>
            <person name="Pinto D."/>
            <person name="Vollmers J."/>
            <person name="Rivas-Marin E."/>
            <person name="Kohn T."/>
            <person name="Peeters S.H."/>
            <person name="Heuer A."/>
            <person name="Rast P."/>
            <person name="Oberbeckmann S."/>
            <person name="Bunk B."/>
            <person name="Jeske O."/>
            <person name="Meyerdierks A."/>
            <person name="Storesund J.E."/>
            <person name="Kallscheuer N."/>
            <person name="Luecker S."/>
            <person name="Lage O.M."/>
            <person name="Pohl T."/>
            <person name="Merkel B.J."/>
            <person name="Hornburger P."/>
            <person name="Mueller R.-W."/>
            <person name="Bruemmer F."/>
            <person name="Labrenz M."/>
            <person name="Spormann A.M."/>
            <person name="Op den Camp H."/>
            <person name="Overmann J."/>
            <person name="Amann R."/>
            <person name="Jetten M.S.M."/>
            <person name="Mascher T."/>
            <person name="Medema M.H."/>
            <person name="Devos D.P."/>
            <person name="Kaster A.-K."/>
            <person name="Ovreas L."/>
            <person name="Rohde M."/>
            <person name="Galperin M.Y."/>
            <person name="Jogler C."/>
        </authorList>
    </citation>
    <scope>NUCLEOTIDE SEQUENCE [LARGE SCALE GENOMIC DNA]</scope>
    <source>
        <strain evidence="2 3">Pla133</strain>
    </source>
</reference>
<evidence type="ECO:0000313" key="2">
    <source>
        <dbReference type="EMBL" id="QDU67081.1"/>
    </source>
</evidence>
<dbReference type="InterPro" id="IPR013517">
    <property type="entry name" value="FG-GAP"/>
</dbReference>
<evidence type="ECO:0000313" key="3">
    <source>
        <dbReference type="Proteomes" id="UP000316921"/>
    </source>
</evidence>
<dbReference type="RefSeq" id="WP_145064929.1">
    <property type="nucleotide sequence ID" value="NZ_CP036287.1"/>
</dbReference>
<dbReference type="PANTHER" id="PTHR44103:SF1">
    <property type="entry name" value="PROPROTEIN CONVERTASE P"/>
    <property type="match status" value="1"/>
</dbReference>
<dbReference type="EMBL" id="CP036287">
    <property type="protein sequence ID" value="QDU67081.1"/>
    <property type="molecule type" value="Genomic_DNA"/>
</dbReference>